<feature type="region of interest" description="Disordered" evidence="1">
    <location>
        <begin position="122"/>
        <end position="165"/>
    </location>
</feature>
<accession>A0ABR1R5H0</accession>
<evidence type="ECO:0000313" key="2">
    <source>
        <dbReference type="EMBL" id="KAK8001032.1"/>
    </source>
</evidence>
<evidence type="ECO:0000313" key="3">
    <source>
        <dbReference type="Proteomes" id="UP001396898"/>
    </source>
</evidence>
<sequence>MASDNTSISYTGRGFRGELIEHGRKVRCLMPPHADRRINEDDVCNSVISNTRHDISSHISRQHEERAHYQDTKKNPDNPWVCPCGDMSWDKWVNFLAHLRSVHGFRGESKFIKKAGGVQLDKNNRVIMPNNIEAPDASPKGPEKKKDDEDDGPSGAAGGFIEASA</sequence>
<dbReference type="EMBL" id="JAQQWI010000018">
    <property type="protein sequence ID" value="KAK8001032.1"/>
    <property type="molecule type" value="Genomic_DNA"/>
</dbReference>
<evidence type="ECO:0008006" key="4">
    <source>
        <dbReference type="Google" id="ProtNLM"/>
    </source>
</evidence>
<protein>
    <recommendedName>
        <fullName evidence="4">C2H2-type domain-containing protein</fullName>
    </recommendedName>
</protein>
<evidence type="ECO:0000256" key="1">
    <source>
        <dbReference type="SAM" id="MobiDB-lite"/>
    </source>
</evidence>
<keyword evidence="3" id="KW-1185">Reference proteome</keyword>
<comment type="caution">
    <text evidence="2">The sequence shown here is derived from an EMBL/GenBank/DDBJ whole genome shotgun (WGS) entry which is preliminary data.</text>
</comment>
<name>A0ABR1R5H0_9PEZI</name>
<reference evidence="2 3" key="1">
    <citation type="submission" date="2023-01" db="EMBL/GenBank/DDBJ databases">
        <title>Analysis of 21 Apiospora genomes using comparative genomics revels a genus with tremendous synthesis potential of carbohydrate active enzymes and secondary metabolites.</title>
        <authorList>
            <person name="Sorensen T."/>
        </authorList>
    </citation>
    <scope>NUCLEOTIDE SEQUENCE [LARGE SCALE GENOMIC DNA]</scope>
    <source>
        <strain evidence="2 3">CBS 20057</strain>
    </source>
</reference>
<proteinExistence type="predicted"/>
<dbReference type="Proteomes" id="UP001396898">
    <property type="component" value="Unassembled WGS sequence"/>
</dbReference>
<organism evidence="2 3">
    <name type="scientific">Apiospora marii</name>
    <dbReference type="NCBI Taxonomy" id="335849"/>
    <lineage>
        <taxon>Eukaryota</taxon>
        <taxon>Fungi</taxon>
        <taxon>Dikarya</taxon>
        <taxon>Ascomycota</taxon>
        <taxon>Pezizomycotina</taxon>
        <taxon>Sordariomycetes</taxon>
        <taxon>Xylariomycetidae</taxon>
        <taxon>Amphisphaeriales</taxon>
        <taxon>Apiosporaceae</taxon>
        <taxon>Apiospora</taxon>
    </lineage>
</organism>
<gene>
    <name evidence="2" type="ORF">PG991_013254</name>
</gene>